<dbReference type="PATRIC" id="fig|1303518.3.peg.1494"/>
<dbReference type="InterPro" id="IPR050250">
    <property type="entry name" value="Macrolide_Exporter_MacB"/>
</dbReference>
<evidence type="ECO:0000256" key="6">
    <source>
        <dbReference type="ARBA" id="ARBA00038076"/>
    </source>
</evidence>
<dbReference type="AlphaFoldDB" id="S0EUE9"/>
<dbReference type="STRING" id="454171.CP488_02634"/>
<keyword evidence="5 7" id="KW-0472">Membrane</keyword>
<dbReference type="RefSeq" id="WP_016482813.1">
    <property type="nucleotide sequence ID" value="NC_021487.1"/>
</dbReference>
<proteinExistence type="inferred from homology"/>
<dbReference type="InParanoid" id="S0EUE9"/>
<comment type="similarity">
    <text evidence="6">Belongs to the ABC-4 integral membrane protein family.</text>
</comment>
<evidence type="ECO:0000256" key="2">
    <source>
        <dbReference type="ARBA" id="ARBA00022475"/>
    </source>
</evidence>
<dbReference type="GO" id="GO:0022857">
    <property type="term" value="F:transmembrane transporter activity"/>
    <property type="evidence" value="ECO:0007669"/>
    <property type="project" value="TreeGrafter"/>
</dbReference>
<evidence type="ECO:0000256" key="3">
    <source>
        <dbReference type="ARBA" id="ARBA00022692"/>
    </source>
</evidence>
<dbReference type="InterPro" id="IPR025857">
    <property type="entry name" value="MacB_PCD"/>
</dbReference>
<keyword evidence="11" id="KW-1185">Reference proteome</keyword>
<keyword evidence="3 7" id="KW-0812">Transmembrane</keyword>
<dbReference type="EMBL" id="HF951689">
    <property type="protein sequence ID" value="CCW35277.1"/>
    <property type="molecule type" value="Genomic_DNA"/>
</dbReference>
<evidence type="ECO:0000313" key="10">
    <source>
        <dbReference type="EMBL" id="CCW35277.1"/>
    </source>
</evidence>
<feature type="transmembrane region" description="Helical" evidence="7">
    <location>
        <begin position="281"/>
        <end position="305"/>
    </location>
</feature>
<evidence type="ECO:0000256" key="7">
    <source>
        <dbReference type="SAM" id="Phobius"/>
    </source>
</evidence>
<feature type="domain" description="ABC3 transporter permease C-terminal" evidence="8">
    <location>
        <begin position="285"/>
        <end position="399"/>
    </location>
</feature>
<dbReference type="InterPro" id="IPR003838">
    <property type="entry name" value="ABC3_permease_C"/>
</dbReference>
<dbReference type="Pfam" id="PF02687">
    <property type="entry name" value="FtsX"/>
    <property type="match status" value="1"/>
</dbReference>
<dbReference type="OrthoDB" id="9770036at2"/>
<dbReference type="GO" id="GO:0005886">
    <property type="term" value="C:plasma membrane"/>
    <property type="evidence" value="ECO:0007669"/>
    <property type="project" value="UniProtKB-SubCell"/>
</dbReference>
<feature type="transmembrane region" description="Helical" evidence="7">
    <location>
        <begin position="368"/>
        <end position="389"/>
    </location>
</feature>
<dbReference type="eggNOG" id="COG0577">
    <property type="taxonomic scope" value="Bacteria"/>
</dbReference>
<feature type="transmembrane region" description="Helical" evidence="7">
    <location>
        <begin position="20"/>
        <end position="40"/>
    </location>
</feature>
<evidence type="ECO:0000256" key="1">
    <source>
        <dbReference type="ARBA" id="ARBA00004651"/>
    </source>
</evidence>
<dbReference type="KEGG" id="ccz:CCALI_01461"/>
<evidence type="ECO:0000256" key="5">
    <source>
        <dbReference type="ARBA" id="ARBA00023136"/>
    </source>
</evidence>
<dbReference type="Proteomes" id="UP000014227">
    <property type="component" value="Chromosome I"/>
</dbReference>
<dbReference type="PANTHER" id="PTHR30572:SF4">
    <property type="entry name" value="ABC TRANSPORTER PERMEASE YTRF"/>
    <property type="match status" value="1"/>
</dbReference>
<name>S0EUE9_CHTCT</name>
<keyword evidence="4 7" id="KW-1133">Transmembrane helix</keyword>
<gene>
    <name evidence="10" type="ORF">CCALI_01461</name>
</gene>
<dbReference type="Pfam" id="PF12704">
    <property type="entry name" value="MacB_PCD"/>
    <property type="match status" value="1"/>
</dbReference>
<feature type="domain" description="MacB-like periplasmic core" evidence="9">
    <location>
        <begin position="19"/>
        <end position="243"/>
    </location>
</feature>
<dbReference type="HOGENOM" id="CLU_000604_8_0_0"/>
<comment type="subcellular location">
    <subcellularLocation>
        <location evidence="1">Cell membrane</location>
        <topology evidence="1">Multi-pass membrane protein</topology>
    </subcellularLocation>
</comment>
<accession>S0EUE9</accession>
<evidence type="ECO:0000313" key="11">
    <source>
        <dbReference type="Proteomes" id="UP000014227"/>
    </source>
</evidence>
<sequence length="406" mass="44560">MKAAFIAAIRGVATNKLRSLLTMLGVIFGVAAVIVAVALGQGSRDAALRRFQRLGTTTLTVLPGRQSRNGVSFAFGSASTLKIDDVPFLLRGCPDVVAVSPEQQKFEQVKYGDQNTNTTVFGCGPDFMQIRRFDLAAGRFFTRSEDTSRRPVCVLGWTVYTTLFLNNAPAVGRNIYINGQNFKVVGVFAERGGGGFVNEDDRVYVPIRTGLQRLFGGENLLSSMSVEGRSEEVMQRAQDEITEVLRKRHNIPDSKPNDFIIFNAGVAAQNSRDQAEDFQQLISYLAAVALIVGGIGIMNIMLVSVTERTREIGVRKAIGAKRRNILLQFLLEAVFISLTGGIIGVIMGVLFTLYALPYLKPQWETALTVPPLFLAFGFSFLVGIFFGFYPAMKASKLNPIDALRYE</sequence>
<evidence type="ECO:0000259" key="8">
    <source>
        <dbReference type="Pfam" id="PF02687"/>
    </source>
</evidence>
<reference evidence="11" key="1">
    <citation type="submission" date="2013-03" db="EMBL/GenBank/DDBJ databases">
        <title>Genome sequence of Chthonomonas calidirosea, the first sequenced genome from the Armatimonadetes phylum (formally candidate division OP10).</title>
        <authorList>
            <person name="Lee K.C.Y."/>
            <person name="Morgan X.C."/>
            <person name="Dunfield P.F."/>
            <person name="Tamas I."/>
            <person name="Houghton K.M."/>
            <person name="Vyssotski M."/>
            <person name="Ryan J.L.J."/>
            <person name="Lagutin K."/>
            <person name="McDonald I.R."/>
            <person name="Stott M.B."/>
        </authorList>
    </citation>
    <scope>NUCLEOTIDE SEQUENCE [LARGE SCALE GENOMIC DNA]</scope>
    <source>
        <strain evidence="11">DSM 23976 / ICMP 18418 / T49</strain>
    </source>
</reference>
<feature type="transmembrane region" description="Helical" evidence="7">
    <location>
        <begin position="326"/>
        <end position="356"/>
    </location>
</feature>
<keyword evidence="2" id="KW-1003">Cell membrane</keyword>
<dbReference type="PANTHER" id="PTHR30572">
    <property type="entry name" value="MEMBRANE COMPONENT OF TRANSPORTER-RELATED"/>
    <property type="match status" value="1"/>
</dbReference>
<protein>
    <submittedName>
        <fullName evidence="10">ABC-type antimicrobial peptide transport system,permease component</fullName>
    </submittedName>
</protein>
<evidence type="ECO:0000259" key="9">
    <source>
        <dbReference type="Pfam" id="PF12704"/>
    </source>
</evidence>
<organism evidence="10 11">
    <name type="scientific">Chthonomonas calidirosea (strain DSM 23976 / ICMP 18418 / T49)</name>
    <dbReference type="NCBI Taxonomy" id="1303518"/>
    <lineage>
        <taxon>Bacteria</taxon>
        <taxon>Bacillati</taxon>
        <taxon>Armatimonadota</taxon>
        <taxon>Chthonomonadia</taxon>
        <taxon>Chthonomonadales</taxon>
        <taxon>Chthonomonadaceae</taxon>
        <taxon>Chthonomonas</taxon>
    </lineage>
</organism>
<evidence type="ECO:0000256" key="4">
    <source>
        <dbReference type="ARBA" id="ARBA00022989"/>
    </source>
</evidence>